<evidence type="ECO:0000313" key="2">
    <source>
        <dbReference type="Proteomes" id="UP001549031"/>
    </source>
</evidence>
<protein>
    <submittedName>
        <fullName evidence="1">Uncharacterized protein</fullName>
    </submittedName>
</protein>
<evidence type="ECO:0000313" key="1">
    <source>
        <dbReference type="EMBL" id="MET3583965.1"/>
    </source>
</evidence>
<reference evidence="1 2" key="1">
    <citation type="submission" date="2024-06" db="EMBL/GenBank/DDBJ databases">
        <title>Genomic Encyclopedia of Type Strains, Phase IV (KMG-IV): sequencing the most valuable type-strain genomes for metagenomic binning, comparative biology and taxonomic classification.</title>
        <authorList>
            <person name="Goeker M."/>
        </authorList>
    </citation>
    <scope>NUCLEOTIDE SEQUENCE [LARGE SCALE GENOMIC DNA]</scope>
    <source>
        <strain evidence="1 2">DSM 105042</strain>
    </source>
</reference>
<name>A0ABV2H0B0_9HYPH</name>
<gene>
    <name evidence="1" type="ORF">ABID21_000057</name>
</gene>
<organism evidence="1 2">
    <name type="scientific">Pseudorhizobium tarimense</name>
    <dbReference type="NCBI Taxonomy" id="1079109"/>
    <lineage>
        <taxon>Bacteria</taxon>
        <taxon>Pseudomonadati</taxon>
        <taxon>Pseudomonadota</taxon>
        <taxon>Alphaproteobacteria</taxon>
        <taxon>Hyphomicrobiales</taxon>
        <taxon>Rhizobiaceae</taxon>
        <taxon>Rhizobium/Agrobacterium group</taxon>
        <taxon>Pseudorhizobium</taxon>
    </lineage>
</organism>
<sequence length="78" mass="8200">MIGVILGATDEATGIFRPAAGVLDGDGDFPERCSGFLDGGRLLLGAARQIIGRRADLVKSLANFTVLRTLPELFLIGL</sequence>
<dbReference type="Proteomes" id="UP001549031">
    <property type="component" value="Unassembled WGS sequence"/>
</dbReference>
<comment type="caution">
    <text evidence="1">The sequence shown here is derived from an EMBL/GenBank/DDBJ whole genome shotgun (WGS) entry which is preliminary data.</text>
</comment>
<keyword evidence="2" id="KW-1185">Reference proteome</keyword>
<proteinExistence type="predicted"/>
<dbReference type="EMBL" id="JBEPLJ010000001">
    <property type="protein sequence ID" value="MET3583965.1"/>
    <property type="molecule type" value="Genomic_DNA"/>
</dbReference>
<accession>A0ABV2H0B0</accession>